<protein>
    <recommendedName>
        <fullName evidence="4">A-type ATP synthase subunit D</fullName>
    </recommendedName>
</protein>
<keyword evidence="2 4" id="KW-0813">Transport</keyword>
<dbReference type="PANTHER" id="PTHR11671">
    <property type="entry name" value="V-TYPE ATP SYNTHASE SUBUNIT D"/>
    <property type="match status" value="1"/>
</dbReference>
<sequence length="220" mass="25147">MEEGLMPAQQIKPTRIELIRTNRRIRLARRGLDLLKMKRNALVMEFFNISRKVKGLRENLRDDVGTAIESVREAELINGSIEIERVAQMSSDSNVGVGSKNVMGVRIPELAYRPGVSVLNPVYRATAVPPSVNDAIKQFEHVFSSMLEIAEKENSMRKLLQEIDRTKRRSNAIENMLIPQLSSAAKMIRMRLDEIERDTFTTLKVIKRKMVQRENSKEGV</sequence>
<gene>
    <name evidence="4" type="primary">atpD</name>
    <name evidence="6" type="ORF">J9259_07230</name>
</gene>
<dbReference type="GO" id="GO:0046933">
    <property type="term" value="F:proton-transporting ATP synthase activity, rotational mechanism"/>
    <property type="evidence" value="ECO:0007669"/>
    <property type="project" value="UniProtKB-UniRule"/>
</dbReference>
<dbReference type="GO" id="GO:0005886">
    <property type="term" value="C:plasma membrane"/>
    <property type="evidence" value="ECO:0007669"/>
    <property type="project" value="UniProtKB-SubCell"/>
</dbReference>
<dbReference type="Proteomes" id="UP000716004">
    <property type="component" value="Unassembled WGS sequence"/>
</dbReference>
<dbReference type="Pfam" id="PF01813">
    <property type="entry name" value="ATP-synt_D"/>
    <property type="match status" value="1"/>
</dbReference>
<keyword evidence="3 4" id="KW-0406">Ion transport</keyword>
<keyword evidence="4" id="KW-0472">Membrane</keyword>
<dbReference type="NCBIfam" id="TIGR00309">
    <property type="entry name" value="V_ATPase_subD"/>
    <property type="match status" value="1"/>
</dbReference>
<evidence type="ECO:0000313" key="6">
    <source>
        <dbReference type="EMBL" id="MBX8632289.1"/>
    </source>
</evidence>
<dbReference type="GO" id="GO:0042777">
    <property type="term" value="P:proton motive force-driven plasma membrane ATP synthesis"/>
    <property type="evidence" value="ECO:0007669"/>
    <property type="project" value="UniProtKB-UniRule"/>
</dbReference>
<evidence type="ECO:0000256" key="3">
    <source>
        <dbReference type="ARBA" id="ARBA00023065"/>
    </source>
</evidence>
<dbReference type="EMBL" id="JAGVSJ010000020">
    <property type="protein sequence ID" value="MBX8632289.1"/>
    <property type="molecule type" value="Genomic_DNA"/>
</dbReference>
<reference evidence="6" key="1">
    <citation type="submission" date="2021-04" db="EMBL/GenBank/DDBJ databases">
        <title>Genomic insights into ecological role and evolution of a novel Thermoplasmata order Candidatus Sysuiplasmatales.</title>
        <authorList>
            <person name="Yuan Y."/>
        </authorList>
    </citation>
    <scope>NUCLEOTIDE SEQUENCE</scope>
    <source>
        <strain evidence="6">YP2-bin.285</strain>
    </source>
</reference>
<evidence type="ECO:0000256" key="4">
    <source>
        <dbReference type="HAMAP-Rule" id="MF_00271"/>
    </source>
</evidence>
<comment type="function">
    <text evidence="4">Component of the A-type ATP synthase that produces ATP from ADP in the presence of a proton gradient across the membrane.</text>
</comment>
<dbReference type="InterPro" id="IPR002699">
    <property type="entry name" value="V_ATPase_D"/>
</dbReference>
<dbReference type="NCBIfam" id="NF001545">
    <property type="entry name" value="PRK00373.1-4"/>
    <property type="match status" value="1"/>
</dbReference>
<evidence type="ECO:0000256" key="5">
    <source>
        <dbReference type="SAM" id="Coils"/>
    </source>
</evidence>
<evidence type="ECO:0000256" key="2">
    <source>
        <dbReference type="ARBA" id="ARBA00022448"/>
    </source>
</evidence>
<dbReference type="GO" id="GO:0005524">
    <property type="term" value="F:ATP binding"/>
    <property type="evidence" value="ECO:0007669"/>
    <property type="project" value="UniProtKB-UniRule"/>
</dbReference>
<comment type="subunit">
    <text evidence="4">Has multiple subunits with at least A(3), B(3), C, D, E, F, H, I and proteolipid K(x).</text>
</comment>
<dbReference type="HAMAP" id="MF_00271">
    <property type="entry name" value="ATP_synth_D_arch"/>
    <property type="match status" value="1"/>
</dbReference>
<comment type="subcellular location">
    <subcellularLocation>
        <location evidence="4">Cell membrane</location>
        <topology evidence="4">Peripheral membrane protein</topology>
    </subcellularLocation>
</comment>
<accession>A0A8J7YKR7</accession>
<name>A0A8J7YKR7_9ARCH</name>
<comment type="caution">
    <text evidence="6">The sequence shown here is derived from an EMBL/GenBank/DDBJ whole genome shotgun (WGS) entry which is preliminary data.</text>
</comment>
<keyword evidence="4" id="KW-1003">Cell membrane</keyword>
<dbReference type="AlphaFoldDB" id="A0A8J7YKR7"/>
<proteinExistence type="inferred from homology"/>
<feature type="coiled-coil region" evidence="5">
    <location>
        <begin position="149"/>
        <end position="176"/>
    </location>
</feature>
<keyword evidence="4" id="KW-0066">ATP synthesis</keyword>
<evidence type="ECO:0000313" key="7">
    <source>
        <dbReference type="Proteomes" id="UP000716004"/>
    </source>
</evidence>
<keyword evidence="4" id="KW-0375">Hydrogen ion transport</keyword>
<organism evidence="6 7">
    <name type="scientific">Candidatus Sysuiplasma superficiale</name>
    <dbReference type="NCBI Taxonomy" id="2823368"/>
    <lineage>
        <taxon>Archaea</taxon>
        <taxon>Methanobacteriati</taxon>
        <taxon>Thermoplasmatota</taxon>
        <taxon>Thermoplasmata</taxon>
        <taxon>Candidatus Sysuiplasmatales</taxon>
        <taxon>Candidatus Sysuiplasmataceae</taxon>
        <taxon>Candidatus Sysuiplasma</taxon>
    </lineage>
</organism>
<comment type="similarity">
    <text evidence="1 4">Belongs to the V-ATPase D subunit family.</text>
</comment>
<dbReference type="Gene3D" id="1.10.287.3240">
    <property type="match status" value="1"/>
</dbReference>
<keyword evidence="5" id="KW-0175">Coiled coil</keyword>
<evidence type="ECO:0000256" key="1">
    <source>
        <dbReference type="ARBA" id="ARBA00005850"/>
    </source>
</evidence>
<dbReference type="GO" id="GO:0046961">
    <property type="term" value="F:proton-transporting ATPase activity, rotational mechanism"/>
    <property type="evidence" value="ECO:0007669"/>
    <property type="project" value="InterPro"/>
</dbReference>